<dbReference type="Gene3D" id="2.40.30.160">
    <property type="match status" value="1"/>
</dbReference>
<sequence>MIIGFNSANLLQSRHRLNYLTNNMTHSIQAQLVKLENWQAISVSGDDTNKYLNSQVTCDLASLADTQASFGCHCDAKGKLWSQFYLIPTNGETLLFQHKTTLAKSATELSKFGVFSKVNIKAESENYEFYAVIGDISNLVETELNQTKALETGFLCKLSDGLQLYVKSKAEQIEPILTNLNSADESLFTQQLSLKVLPFITEQHISEFVPQMLNSHAIGGISFKKGCYMGQETVARMRYLGKNKRACFAFTAEASSQIEIGNTIEVETDSSWRRVGQIIQVTTHDNSAAGLAVLASDIEIGAKYRVKESPDTCVIIQALPYSLDY</sequence>
<evidence type="ECO:0000313" key="2">
    <source>
        <dbReference type="EMBL" id="KMT65750.1"/>
    </source>
</evidence>
<dbReference type="EMBL" id="LAZL01000009">
    <property type="protein sequence ID" value="KMT65750.1"/>
    <property type="molecule type" value="Genomic_DNA"/>
</dbReference>
<organism evidence="2 3">
    <name type="scientific">Catenovulum maritimum</name>
    <dbReference type="NCBI Taxonomy" id="1513271"/>
    <lineage>
        <taxon>Bacteria</taxon>
        <taxon>Pseudomonadati</taxon>
        <taxon>Pseudomonadota</taxon>
        <taxon>Gammaproteobacteria</taxon>
        <taxon>Alteromonadales</taxon>
        <taxon>Alteromonadaceae</taxon>
        <taxon>Catenovulum</taxon>
    </lineage>
</organism>
<dbReference type="InterPro" id="IPR048451">
    <property type="entry name" value="YgfZ_barrel"/>
</dbReference>
<dbReference type="Gene3D" id="3.30.70.1400">
    <property type="entry name" value="Aminomethyltransferase beta-barrel domains"/>
    <property type="match status" value="1"/>
</dbReference>
<reference evidence="2 3" key="1">
    <citation type="submission" date="2015-04" db="EMBL/GenBank/DDBJ databases">
        <title>Draft Genome Sequence of the Novel Agar-Digesting Marine Bacterium Q1.</title>
        <authorList>
            <person name="Li Y."/>
            <person name="Li D."/>
            <person name="Chen G."/>
            <person name="Du Z."/>
        </authorList>
    </citation>
    <scope>NUCLEOTIDE SEQUENCE [LARGE SCALE GENOMIC DNA]</scope>
    <source>
        <strain evidence="2 3">Q1</strain>
    </source>
</reference>
<name>A0A0J8GSH4_9ALTE</name>
<dbReference type="AlphaFoldDB" id="A0A0J8GSH4"/>
<protein>
    <recommendedName>
        <fullName evidence="1">tRNA-modifying protein YgfZ-like beta-barrel domain-containing protein</fullName>
    </recommendedName>
</protein>
<evidence type="ECO:0000259" key="1">
    <source>
        <dbReference type="Pfam" id="PF21130"/>
    </source>
</evidence>
<dbReference type="GO" id="GO:0016226">
    <property type="term" value="P:iron-sulfur cluster assembly"/>
    <property type="evidence" value="ECO:0007669"/>
    <property type="project" value="TreeGrafter"/>
</dbReference>
<dbReference type="InterPro" id="IPR017703">
    <property type="entry name" value="YgfZ/GCV_T_CS"/>
</dbReference>
<dbReference type="Gene3D" id="3.30.70.1630">
    <property type="match status" value="1"/>
</dbReference>
<dbReference type="NCBIfam" id="TIGR03317">
    <property type="entry name" value="ygfZ_signature"/>
    <property type="match status" value="1"/>
</dbReference>
<keyword evidence="3" id="KW-1185">Reference proteome</keyword>
<dbReference type="InterPro" id="IPR045179">
    <property type="entry name" value="YgfZ/GcvT"/>
</dbReference>
<accession>A0A0J8GSH4</accession>
<feature type="domain" description="tRNA-modifying protein YgfZ-like beta-barrel" evidence="1">
    <location>
        <begin position="243"/>
        <end position="308"/>
    </location>
</feature>
<comment type="caution">
    <text evidence="2">The sequence shown here is derived from an EMBL/GenBank/DDBJ whole genome shotgun (WGS) entry which is preliminary data.</text>
</comment>
<gene>
    <name evidence="2" type="ORF">XM47_07005</name>
</gene>
<dbReference type="PANTHER" id="PTHR22602:SF0">
    <property type="entry name" value="TRANSFERASE CAF17, MITOCHONDRIAL-RELATED"/>
    <property type="match status" value="1"/>
</dbReference>
<dbReference type="STRING" id="1513271.XM47_07005"/>
<dbReference type="Proteomes" id="UP000037600">
    <property type="component" value="Unassembled WGS sequence"/>
</dbReference>
<dbReference type="OrthoDB" id="9796287at2"/>
<dbReference type="SUPFAM" id="SSF103025">
    <property type="entry name" value="Folate-binding domain"/>
    <property type="match status" value="1"/>
</dbReference>
<dbReference type="InterPro" id="IPR029043">
    <property type="entry name" value="GcvT/YgfZ_C"/>
</dbReference>
<proteinExistence type="predicted"/>
<dbReference type="PATRIC" id="fig|1513271.3.peg.1434"/>
<dbReference type="Pfam" id="PF21130">
    <property type="entry name" value="YgfZ_barrel"/>
    <property type="match status" value="1"/>
</dbReference>
<dbReference type="PANTHER" id="PTHR22602">
    <property type="entry name" value="TRANSFERASE CAF17, MITOCHONDRIAL-RELATED"/>
    <property type="match status" value="1"/>
</dbReference>
<dbReference type="SUPFAM" id="SSF101790">
    <property type="entry name" value="Aminomethyltransferase beta-barrel domain"/>
    <property type="match status" value="1"/>
</dbReference>
<evidence type="ECO:0000313" key="3">
    <source>
        <dbReference type="Proteomes" id="UP000037600"/>
    </source>
</evidence>